<evidence type="ECO:0000256" key="10">
    <source>
        <dbReference type="SAM" id="MobiDB-lite"/>
    </source>
</evidence>
<dbReference type="Proteomes" id="UP000749559">
    <property type="component" value="Unassembled WGS sequence"/>
</dbReference>
<dbReference type="InterPro" id="IPR035417">
    <property type="entry name" value="SSRP1/POB3_N"/>
</dbReference>
<dbReference type="GO" id="GO:0006281">
    <property type="term" value="P:DNA repair"/>
    <property type="evidence" value="ECO:0007669"/>
    <property type="project" value="UniProtKB-KW"/>
</dbReference>
<dbReference type="SUPFAM" id="SSF50729">
    <property type="entry name" value="PH domain-like"/>
    <property type="match status" value="1"/>
</dbReference>
<feature type="compositionally biased region" description="Acidic residues" evidence="10">
    <location>
        <begin position="470"/>
        <end position="499"/>
    </location>
</feature>
<dbReference type="FunFam" id="2.30.29.30:FF:000098">
    <property type="entry name" value="Fact complex subunit ssrp1"/>
    <property type="match status" value="1"/>
</dbReference>
<dbReference type="CDD" id="cd13231">
    <property type="entry name" value="PH2_SSRP1-like"/>
    <property type="match status" value="1"/>
</dbReference>
<feature type="compositionally biased region" description="Basic and acidic residues" evidence="10">
    <location>
        <begin position="451"/>
        <end position="469"/>
    </location>
</feature>
<evidence type="ECO:0000256" key="2">
    <source>
        <dbReference type="ARBA" id="ARBA00022454"/>
    </source>
</evidence>
<dbReference type="GO" id="GO:0003677">
    <property type="term" value="F:DNA binding"/>
    <property type="evidence" value="ECO:0007669"/>
    <property type="project" value="UniProtKB-UniRule"/>
</dbReference>
<gene>
    <name evidence="11" type="ORF">OFUS_LOCUS25903</name>
</gene>
<evidence type="ECO:0000256" key="1">
    <source>
        <dbReference type="ARBA" id="ARBA00010060"/>
    </source>
</evidence>
<comment type="function">
    <text evidence="9">Component of the FACT complex, a general chromatin factor that acts to reorganize nucleosomes. The FACT complex is involved in multiple processes that require DNA as a template such as mRNA elongation, DNA replication and DNA repair. During transcription elongation the FACT complex acts as a histone chaperone that both destabilizes and restores nucleosomal structure. It facilitates the passage of RNA polymerase II and transcription by promoting the dissociation of one histone H2A-H2B dimer from the nucleosome, then subsequently promotes the reestablishment of the nucleosome following the passage of RNA polymerase II.</text>
</comment>
<dbReference type="InterPro" id="IPR050454">
    <property type="entry name" value="RTT106/SSRP1_HistChap/FACT"/>
</dbReference>
<accession>A0A8J1TLR8</accession>
<dbReference type="GO" id="GO:0031491">
    <property type="term" value="F:nucleosome binding"/>
    <property type="evidence" value="ECO:0007669"/>
    <property type="project" value="TreeGrafter"/>
</dbReference>
<dbReference type="OrthoDB" id="498543at2759"/>
<feature type="compositionally biased region" description="Basic and acidic residues" evidence="10">
    <location>
        <begin position="520"/>
        <end position="538"/>
    </location>
</feature>
<dbReference type="Pfam" id="PF08512">
    <property type="entry name" value="Rttp106-like_middle"/>
    <property type="match status" value="1"/>
</dbReference>
<dbReference type="PANTHER" id="PTHR45849">
    <property type="entry name" value="FACT COMPLEX SUBUNIT SSRP1"/>
    <property type="match status" value="1"/>
</dbReference>
<dbReference type="InterPro" id="IPR024954">
    <property type="entry name" value="SSRP1_DD"/>
</dbReference>
<dbReference type="Gene3D" id="2.30.29.150">
    <property type="match status" value="1"/>
</dbReference>
<dbReference type="GO" id="GO:0006260">
    <property type="term" value="P:DNA replication"/>
    <property type="evidence" value="ECO:0007669"/>
    <property type="project" value="UniProtKB-KW"/>
</dbReference>
<dbReference type="EMBL" id="CAIIXF020000012">
    <property type="protein sequence ID" value="CAH1802193.1"/>
    <property type="molecule type" value="Genomic_DNA"/>
</dbReference>
<dbReference type="Gene3D" id="2.30.29.30">
    <property type="entry name" value="Pleckstrin-homology domain (PH domain)/Phosphotyrosine-binding domain (PTB)"/>
    <property type="match status" value="2"/>
</dbReference>
<evidence type="ECO:0000313" key="11">
    <source>
        <dbReference type="EMBL" id="CAH1802193.1"/>
    </source>
</evidence>
<sequence>MGDFLEFSNVVQEVRGAMHPGRLKLQSHDVIFKNMKTGKVDHFNADDIETTQWLMRAKGHCLKIKLNNNTIHRYDGFKEGEFDKLSSFVKNFYKTDLEKQDLSLRGWNWGKSKFDAGSLEFEIGGKTGFEIPLSNVSHTTANKNEVTLEFHQNDDAAVSLMELRFHVPGEKGDDNEIPAVEEFHSNILAKADIIQAIGESIATFAEVQCLTPRGRYDIKIYPTFLQLHGKTFDYKIPYTTVLRLFLLPHKDNRQMFFVVSLDPPIKQGQTRYPFLILLFSKEDECTLELTLSEEELNEKYEGKLQKEMTGPEYEIVSRVMKALVNRKITVPGSFSSHHGASCVGCSYKASLGILFPLERGFIFVHKPPIHIRFDEITNVNFARSTGSTRSFDFEVNTKAGTAYTFVGVEKDEYGKLYDFVTAKKLRVKNIDKQSQQSGTYDDILGSDSDNEGNHDAYMERMKAEAKERDQDDDDDESSEDSDYNPDIDQCSDVELEYDTDATSSATPSEDEGGNAASSSSDKDMTEEERKKRREEKELKRKKKHKAKKAKKAKTIKEPGTRKPRKKGKAKKDPNAPKRPQSGYFLWLNENRSRIKEENPDAGVADVAKIGGAEWGKITDKSEWDEKAKQAKEVYKQQMEEYLANKPDSDSDDNTENTPKKKKKTKTKSPKKNEESKGGSGANYKSKEFLDDDSSSSSTDSDDKPLKPKKTRSKHKEDGSGDDSPAGELPSEEEILSSPAHSEKDAKESESEAGSDSDSE</sequence>
<dbReference type="InterPro" id="IPR000969">
    <property type="entry name" value="SSRP1/POB3"/>
</dbReference>
<keyword evidence="8 9" id="KW-0539">Nucleus</keyword>
<dbReference type="InterPro" id="IPR036910">
    <property type="entry name" value="HMG_box_dom_sf"/>
</dbReference>
<dbReference type="GO" id="GO:0042393">
    <property type="term" value="F:histone binding"/>
    <property type="evidence" value="ECO:0007669"/>
    <property type="project" value="TreeGrafter"/>
</dbReference>
<dbReference type="Pfam" id="PF00505">
    <property type="entry name" value="HMG_box"/>
    <property type="match status" value="1"/>
</dbReference>
<keyword evidence="3 9" id="KW-0235">DNA replication</keyword>
<evidence type="ECO:0000256" key="3">
    <source>
        <dbReference type="ARBA" id="ARBA00022705"/>
    </source>
</evidence>
<dbReference type="SUPFAM" id="SSF47095">
    <property type="entry name" value="HMG-box"/>
    <property type="match status" value="1"/>
</dbReference>
<evidence type="ECO:0000313" key="12">
    <source>
        <dbReference type="Proteomes" id="UP000749559"/>
    </source>
</evidence>
<dbReference type="InterPro" id="IPR009071">
    <property type="entry name" value="HMG_box_dom"/>
</dbReference>
<dbReference type="PRINTS" id="PR00887">
    <property type="entry name" value="SSRCOGNITION"/>
</dbReference>
<dbReference type="PANTHER" id="PTHR45849:SF1">
    <property type="entry name" value="FACT COMPLEX SUBUNIT SSRP1"/>
    <property type="match status" value="1"/>
</dbReference>
<organism evidence="11 12">
    <name type="scientific">Owenia fusiformis</name>
    <name type="common">Polychaete worm</name>
    <dbReference type="NCBI Taxonomy" id="6347"/>
    <lineage>
        <taxon>Eukaryota</taxon>
        <taxon>Metazoa</taxon>
        <taxon>Spiralia</taxon>
        <taxon>Lophotrochozoa</taxon>
        <taxon>Annelida</taxon>
        <taxon>Polychaeta</taxon>
        <taxon>Sedentaria</taxon>
        <taxon>Canalipalpata</taxon>
        <taxon>Sabellida</taxon>
        <taxon>Oweniida</taxon>
        <taxon>Oweniidae</taxon>
        <taxon>Owenia</taxon>
    </lineage>
</organism>
<comment type="similarity">
    <text evidence="1 9">Belongs to the SSRP1 family.</text>
</comment>
<evidence type="ECO:0000256" key="9">
    <source>
        <dbReference type="RuleBase" id="RU364013"/>
    </source>
</evidence>
<feature type="compositionally biased region" description="Basic residues" evidence="10">
    <location>
        <begin position="659"/>
        <end position="669"/>
    </location>
</feature>
<evidence type="ECO:0000256" key="6">
    <source>
        <dbReference type="ARBA" id="ARBA00023163"/>
    </source>
</evidence>
<evidence type="ECO:0000256" key="4">
    <source>
        <dbReference type="ARBA" id="ARBA00022763"/>
    </source>
</evidence>
<dbReference type="Gene3D" id="2.30.29.220">
    <property type="entry name" value="Structure-specific recognition protein (SSRP1)"/>
    <property type="match status" value="1"/>
</dbReference>
<evidence type="ECO:0000256" key="7">
    <source>
        <dbReference type="ARBA" id="ARBA00023204"/>
    </source>
</evidence>
<feature type="compositionally biased region" description="Basic residues" evidence="10">
    <location>
        <begin position="539"/>
        <end position="553"/>
    </location>
</feature>
<dbReference type="Gene3D" id="1.10.30.10">
    <property type="entry name" value="High mobility group box domain"/>
    <property type="match status" value="1"/>
</dbReference>
<dbReference type="Pfam" id="PF17292">
    <property type="entry name" value="POB3_N"/>
    <property type="match status" value="1"/>
</dbReference>
<dbReference type="SMART" id="SM01287">
    <property type="entry name" value="Rtt106"/>
    <property type="match status" value="1"/>
</dbReference>
<dbReference type="CDD" id="cd13230">
    <property type="entry name" value="PH1_SSRP1-like"/>
    <property type="match status" value="1"/>
</dbReference>
<comment type="subcellular location">
    <subcellularLocation>
        <location evidence="9">Nucleus</location>
    </subcellularLocation>
    <subcellularLocation>
        <location evidence="9">Chromosome</location>
    </subcellularLocation>
</comment>
<keyword evidence="4 9" id="KW-0227">DNA damage</keyword>
<reference evidence="11" key="1">
    <citation type="submission" date="2022-03" db="EMBL/GenBank/DDBJ databases">
        <authorList>
            <person name="Martin C."/>
        </authorList>
    </citation>
    <scope>NUCLEOTIDE SEQUENCE</scope>
</reference>
<evidence type="ECO:0000256" key="5">
    <source>
        <dbReference type="ARBA" id="ARBA00023015"/>
    </source>
</evidence>
<feature type="compositionally biased region" description="Basic and acidic residues" evidence="10">
    <location>
        <begin position="740"/>
        <end position="749"/>
    </location>
</feature>
<keyword evidence="12" id="KW-1185">Reference proteome</keyword>
<keyword evidence="5 9" id="KW-0805">Transcription regulation</keyword>
<feature type="region of interest" description="Disordered" evidence="10">
    <location>
        <begin position="431"/>
        <end position="759"/>
    </location>
</feature>
<keyword evidence="2 9" id="KW-0158">Chromosome</keyword>
<feature type="compositionally biased region" description="Acidic residues" evidence="10">
    <location>
        <begin position="750"/>
        <end position="759"/>
    </location>
</feature>
<protein>
    <recommendedName>
        <fullName evidence="9">FACT complex subunit SSRP1</fullName>
    </recommendedName>
</protein>
<dbReference type="AlphaFoldDB" id="A0A8J1TLR8"/>
<dbReference type="InterPro" id="IPR013719">
    <property type="entry name" value="RTT106/SPT16-like_middle_dom"/>
</dbReference>
<dbReference type="InterPro" id="IPR038167">
    <property type="entry name" value="SSRP1_sf"/>
</dbReference>
<comment type="caution">
    <text evidence="11">The sequence shown here is derived from an EMBL/GenBank/DDBJ whole genome shotgun (WGS) entry which is preliminary data.</text>
</comment>
<dbReference type="Pfam" id="PF03531">
    <property type="entry name" value="SSrecog"/>
    <property type="match status" value="1"/>
</dbReference>
<dbReference type="InterPro" id="IPR048993">
    <property type="entry name" value="SSRP1-like_PH1"/>
</dbReference>
<dbReference type="InterPro" id="IPR011993">
    <property type="entry name" value="PH-like_dom_sf"/>
</dbReference>
<dbReference type="CDD" id="cd21994">
    <property type="entry name" value="HMG-box_SSRP1-like"/>
    <property type="match status" value="1"/>
</dbReference>
<evidence type="ECO:0000256" key="8">
    <source>
        <dbReference type="ARBA" id="ARBA00023242"/>
    </source>
</evidence>
<dbReference type="GO" id="GO:0035101">
    <property type="term" value="C:FACT complex"/>
    <property type="evidence" value="ECO:0007669"/>
    <property type="project" value="TreeGrafter"/>
</dbReference>
<dbReference type="FunFam" id="2.30.29.30:FF:000119">
    <property type="entry name" value="FACT complex subunit SSRP1"/>
    <property type="match status" value="1"/>
</dbReference>
<dbReference type="Pfam" id="PF21103">
    <property type="entry name" value="PH1_SSRP1-like"/>
    <property type="match status" value="1"/>
</dbReference>
<dbReference type="GO" id="GO:1902275">
    <property type="term" value="P:regulation of chromatin organization"/>
    <property type="evidence" value="ECO:0007669"/>
    <property type="project" value="TreeGrafter"/>
</dbReference>
<dbReference type="PROSITE" id="PS50118">
    <property type="entry name" value="HMG_BOX_2"/>
    <property type="match status" value="1"/>
</dbReference>
<dbReference type="FunFam" id="2.30.29.150:FF:000001">
    <property type="entry name" value="Fact complex subunit ssrp1"/>
    <property type="match status" value="1"/>
</dbReference>
<proteinExistence type="inferred from homology"/>
<feature type="compositionally biased region" description="Basic and acidic residues" evidence="10">
    <location>
        <begin position="616"/>
        <end position="638"/>
    </location>
</feature>
<keyword evidence="6 9" id="KW-0804">Transcription</keyword>
<name>A0A8J1TLR8_OWEFU</name>
<dbReference type="SMART" id="SM00398">
    <property type="entry name" value="HMG"/>
    <property type="match status" value="1"/>
</dbReference>
<keyword evidence="7 9" id="KW-0234">DNA repair</keyword>